<evidence type="ECO:0000313" key="2">
    <source>
        <dbReference type="Proteomes" id="UP000051660"/>
    </source>
</evidence>
<comment type="caution">
    <text evidence="1">The sequence shown here is derived from an EMBL/GenBank/DDBJ whole genome shotgun (WGS) entry which is preliminary data.</text>
</comment>
<gene>
    <name evidence="1" type="ORF">CQ14_21330</name>
</gene>
<accession>A0A0R3N2P2</accession>
<reference evidence="1 2" key="1">
    <citation type="submission" date="2014-03" db="EMBL/GenBank/DDBJ databases">
        <title>Bradyrhizobium valentinum sp. nov., isolated from effective nodules of Lupinus mariae-josephae, a lupine endemic of basic-lime soils in Eastern Spain.</title>
        <authorList>
            <person name="Duran D."/>
            <person name="Rey L."/>
            <person name="Navarro A."/>
            <person name="Busquets A."/>
            <person name="Imperial J."/>
            <person name="Ruiz-Argueso T."/>
        </authorList>
    </citation>
    <scope>NUCLEOTIDE SEQUENCE [LARGE SCALE GENOMIC DNA]</scope>
    <source>
        <strain evidence="1 2">CCBAU 23086</strain>
    </source>
</reference>
<evidence type="ECO:0000313" key="1">
    <source>
        <dbReference type="EMBL" id="KRR26220.1"/>
    </source>
</evidence>
<name>A0A0R3N2P2_9BRAD</name>
<protein>
    <submittedName>
        <fullName evidence="1">Uncharacterized protein</fullName>
    </submittedName>
</protein>
<dbReference type="Proteomes" id="UP000051660">
    <property type="component" value="Unassembled WGS sequence"/>
</dbReference>
<organism evidence="1 2">
    <name type="scientific">Bradyrhizobium lablabi</name>
    <dbReference type="NCBI Taxonomy" id="722472"/>
    <lineage>
        <taxon>Bacteria</taxon>
        <taxon>Pseudomonadati</taxon>
        <taxon>Pseudomonadota</taxon>
        <taxon>Alphaproteobacteria</taxon>
        <taxon>Hyphomicrobiales</taxon>
        <taxon>Nitrobacteraceae</taxon>
        <taxon>Bradyrhizobium</taxon>
    </lineage>
</organism>
<dbReference type="EMBL" id="LLYB01000047">
    <property type="protein sequence ID" value="KRR26220.1"/>
    <property type="molecule type" value="Genomic_DNA"/>
</dbReference>
<dbReference type="AlphaFoldDB" id="A0A0R3N2P2"/>
<sequence>MLVLSGCGGQSVCADGDVLKTVRKLFDQQQFGQFIQAPPGIFVVQEKSATLTSTDEQGGKSFCSVLIQLDILEMSRFTGTSEADLAKMKTEAPKRGLPLTKDYLVNYTVQPMASGRNHVTVLP</sequence>
<proteinExistence type="predicted"/>